<accession>A0A3B0XR93</accession>
<sequence>MEQRNGIDLIIPKAYKKQPNDIWKMQGTSLFDKPNTFIGKQWEHIEISKGTKIPDGILIIKDDYNNRFEATHYSIVPDHPMSLKAYKLLLKQLMVNIELQRAKTNHA</sequence>
<dbReference type="EMBL" id="UOFI01000208">
    <property type="protein sequence ID" value="VAW70768.1"/>
    <property type="molecule type" value="Genomic_DNA"/>
</dbReference>
<evidence type="ECO:0000313" key="2">
    <source>
        <dbReference type="EMBL" id="VAW70768.1"/>
    </source>
</evidence>
<feature type="domain" description="Tse2 ADP-ribosyltransferase toxin" evidence="1">
    <location>
        <begin position="27"/>
        <end position="97"/>
    </location>
</feature>
<dbReference type="AlphaFoldDB" id="A0A3B0XR93"/>
<proteinExistence type="predicted"/>
<protein>
    <recommendedName>
        <fullName evidence="1">Tse2 ADP-ribosyltransferase toxin domain-containing protein</fullName>
    </recommendedName>
</protein>
<reference evidence="2" key="1">
    <citation type="submission" date="2018-06" db="EMBL/GenBank/DDBJ databases">
        <authorList>
            <person name="Zhirakovskaya E."/>
        </authorList>
    </citation>
    <scope>NUCLEOTIDE SEQUENCE</scope>
</reference>
<organism evidence="2">
    <name type="scientific">hydrothermal vent metagenome</name>
    <dbReference type="NCBI Taxonomy" id="652676"/>
    <lineage>
        <taxon>unclassified sequences</taxon>
        <taxon>metagenomes</taxon>
        <taxon>ecological metagenomes</taxon>
    </lineage>
</organism>
<gene>
    <name evidence="2" type="ORF">MNBD_GAMMA09-1169</name>
</gene>
<name>A0A3B0XR93_9ZZZZ</name>
<evidence type="ECO:0000259" key="1">
    <source>
        <dbReference type="Pfam" id="PF18648"/>
    </source>
</evidence>
<dbReference type="InterPro" id="IPR041018">
    <property type="entry name" value="ADPRTs_Tse2"/>
</dbReference>
<dbReference type="Pfam" id="PF18648">
    <property type="entry name" value="ADPRTs_Tse2"/>
    <property type="match status" value="1"/>
</dbReference>